<dbReference type="GO" id="GO:0000155">
    <property type="term" value="F:phosphorelay sensor kinase activity"/>
    <property type="evidence" value="ECO:0007669"/>
    <property type="project" value="InterPro"/>
</dbReference>
<accession>A0A370QF76</accession>
<keyword evidence="9" id="KW-1185">Reference proteome</keyword>
<keyword evidence="6" id="KW-0472">Membrane</keyword>
<keyword evidence="6" id="KW-0812">Transmembrane</keyword>
<evidence type="ECO:0000259" key="7">
    <source>
        <dbReference type="PROSITE" id="PS50109"/>
    </source>
</evidence>
<evidence type="ECO:0000256" key="2">
    <source>
        <dbReference type="ARBA" id="ARBA00012438"/>
    </source>
</evidence>
<dbReference type="InterPro" id="IPR011990">
    <property type="entry name" value="TPR-like_helical_dom_sf"/>
</dbReference>
<proteinExistence type="predicted"/>
<dbReference type="Gene3D" id="3.30.565.10">
    <property type="entry name" value="Histidine kinase-like ATPase, C-terminal domain"/>
    <property type="match status" value="1"/>
</dbReference>
<feature type="domain" description="Histidine kinase" evidence="7">
    <location>
        <begin position="474"/>
        <end position="731"/>
    </location>
</feature>
<evidence type="ECO:0000256" key="3">
    <source>
        <dbReference type="ARBA" id="ARBA00022553"/>
    </source>
</evidence>
<dbReference type="InterPro" id="IPR004358">
    <property type="entry name" value="Sig_transdc_His_kin-like_C"/>
</dbReference>
<dbReference type="SUPFAM" id="SSF48452">
    <property type="entry name" value="TPR-like"/>
    <property type="match status" value="2"/>
</dbReference>
<dbReference type="Gene3D" id="1.10.287.130">
    <property type="match status" value="1"/>
</dbReference>
<dbReference type="InterPro" id="IPR003661">
    <property type="entry name" value="HisK_dim/P_dom"/>
</dbReference>
<dbReference type="RefSeq" id="WP_170134735.1">
    <property type="nucleotide sequence ID" value="NZ_QRAO01000002.1"/>
</dbReference>
<feature type="repeat" description="TPR" evidence="4">
    <location>
        <begin position="241"/>
        <end position="274"/>
    </location>
</feature>
<feature type="transmembrane region" description="Helical" evidence="6">
    <location>
        <begin position="394"/>
        <end position="414"/>
    </location>
</feature>
<dbReference type="InterPro" id="IPR005467">
    <property type="entry name" value="His_kinase_dom"/>
</dbReference>
<comment type="catalytic activity">
    <reaction evidence="1">
        <text>ATP + protein L-histidine = ADP + protein N-phospho-L-histidine.</text>
        <dbReference type="EC" id="2.7.13.3"/>
    </reaction>
</comment>
<keyword evidence="6" id="KW-1133">Transmembrane helix</keyword>
<sequence>MKTIQNILRNTTLKKHRGLLCIFWIGMFSFSGVSQNSLETLVTSVSERLQGTITDSVQLYSDAQRAVRLSEQENSEELLATSYHNLATWHQGNRKIDSSVYYLEKANQLYKKLGLEVLQAETHLTLEDTYKQNSAFGKALEEDFKALGIFEKLENQAGIAKTYTRICDLLYYQQKYKEGADYCQKAIDILQPLNMPEELALAHRYKADNFLILGQYKDALSEINTAINVLQEAGKDQNILAPNYNTRGNIYKYMKRYEDAIAEYQKCYNIAKEANDEAALIAPLGNIGHVYRLQEKYEEALPYTLQAIDIMKRSGLNRNLFENYMHASDTYAALGEFEEALKYERLFSGERFKNLQQTISQLESELQIKYETSKKDETIVAQSETIDKQRRTQLLYIGIAILLGIILFGMYFTIKNNRKKRKALAALNAELAQKQTALEQSNSKLKDSLDELKATQAQLIQSEKMASLGELTAGIAHEIQNPLNFVNNFSEVSNELIEEMNEEIDKGDMAETKLIAAALKQNLEKINHHGKRADGIVKGMLQHSRKSTVQKEPTDINKLADEYLRLAYHGLRAKDKSFNATLETNFDETIGKIEVIPQDMGRVILNLITNAFYATNELKNSTVNSEFKPTVSVTTERIPSLEPASGKGVTNEEKASKGSVIISVKDNGKGIPKEMLHKIFQPFFTTKPTGEGTGLGLSMSYDIVKAHGGELKVLSKEGEGTEFIIILPNSD</sequence>
<dbReference type="PROSITE" id="PS50005">
    <property type="entry name" value="TPR"/>
    <property type="match status" value="1"/>
</dbReference>
<evidence type="ECO:0000256" key="4">
    <source>
        <dbReference type="PROSITE-ProRule" id="PRU00339"/>
    </source>
</evidence>
<dbReference type="Gene3D" id="1.25.40.10">
    <property type="entry name" value="Tetratricopeptide repeat domain"/>
    <property type="match status" value="3"/>
</dbReference>
<evidence type="ECO:0000256" key="5">
    <source>
        <dbReference type="SAM" id="Coils"/>
    </source>
</evidence>
<dbReference type="SMART" id="SM00387">
    <property type="entry name" value="HATPase_c"/>
    <property type="match status" value="1"/>
</dbReference>
<organism evidence="8 9">
    <name type="scientific">Marinirhabdus gelatinilytica</name>
    <dbReference type="NCBI Taxonomy" id="1703343"/>
    <lineage>
        <taxon>Bacteria</taxon>
        <taxon>Pseudomonadati</taxon>
        <taxon>Bacteroidota</taxon>
        <taxon>Flavobacteriia</taxon>
        <taxon>Flavobacteriales</taxon>
        <taxon>Flavobacteriaceae</taxon>
    </lineage>
</organism>
<comment type="caution">
    <text evidence="8">The sequence shown here is derived from an EMBL/GenBank/DDBJ whole genome shotgun (WGS) entry which is preliminary data.</text>
</comment>
<evidence type="ECO:0000313" key="9">
    <source>
        <dbReference type="Proteomes" id="UP000255317"/>
    </source>
</evidence>
<dbReference type="AlphaFoldDB" id="A0A370QF76"/>
<dbReference type="EC" id="2.7.13.3" evidence="2"/>
<dbReference type="InterPro" id="IPR019734">
    <property type="entry name" value="TPR_rpt"/>
</dbReference>
<dbReference type="CDD" id="cd00082">
    <property type="entry name" value="HisKA"/>
    <property type="match status" value="1"/>
</dbReference>
<keyword evidence="3" id="KW-0597">Phosphoprotein</keyword>
<protein>
    <recommendedName>
        <fullName evidence="2">histidine kinase</fullName>
        <ecNumber evidence="2">2.7.13.3</ecNumber>
    </recommendedName>
</protein>
<dbReference type="Pfam" id="PF13374">
    <property type="entry name" value="TPR_10"/>
    <property type="match status" value="1"/>
</dbReference>
<dbReference type="InterPro" id="IPR003594">
    <property type="entry name" value="HATPase_dom"/>
</dbReference>
<evidence type="ECO:0000313" key="8">
    <source>
        <dbReference type="EMBL" id="RDK87024.1"/>
    </source>
</evidence>
<dbReference type="SMART" id="SM00388">
    <property type="entry name" value="HisKA"/>
    <property type="match status" value="1"/>
</dbReference>
<dbReference type="PANTHER" id="PTHR43065">
    <property type="entry name" value="SENSOR HISTIDINE KINASE"/>
    <property type="match status" value="1"/>
</dbReference>
<evidence type="ECO:0000256" key="6">
    <source>
        <dbReference type="SAM" id="Phobius"/>
    </source>
</evidence>
<dbReference type="InterPro" id="IPR036097">
    <property type="entry name" value="HisK_dim/P_sf"/>
</dbReference>
<keyword evidence="4" id="KW-0802">TPR repeat</keyword>
<dbReference type="PROSITE" id="PS50109">
    <property type="entry name" value="HIS_KIN"/>
    <property type="match status" value="1"/>
</dbReference>
<dbReference type="Pfam" id="PF13424">
    <property type="entry name" value="TPR_12"/>
    <property type="match status" value="2"/>
</dbReference>
<keyword evidence="5" id="KW-0175">Coiled coil</keyword>
<feature type="coiled-coil region" evidence="5">
    <location>
        <begin position="417"/>
        <end position="462"/>
    </location>
</feature>
<dbReference type="SMART" id="SM00028">
    <property type="entry name" value="TPR"/>
    <property type="match status" value="5"/>
</dbReference>
<dbReference type="Proteomes" id="UP000255317">
    <property type="component" value="Unassembled WGS sequence"/>
</dbReference>
<dbReference type="SUPFAM" id="SSF55874">
    <property type="entry name" value="ATPase domain of HSP90 chaperone/DNA topoisomerase II/histidine kinase"/>
    <property type="match status" value="1"/>
</dbReference>
<dbReference type="Pfam" id="PF02518">
    <property type="entry name" value="HATPase_c"/>
    <property type="match status" value="1"/>
</dbReference>
<dbReference type="PANTHER" id="PTHR43065:SF42">
    <property type="entry name" value="TWO-COMPONENT SENSOR PPRA"/>
    <property type="match status" value="1"/>
</dbReference>
<evidence type="ECO:0000256" key="1">
    <source>
        <dbReference type="ARBA" id="ARBA00000085"/>
    </source>
</evidence>
<dbReference type="InterPro" id="IPR036890">
    <property type="entry name" value="HATPase_C_sf"/>
</dbReference>
<name>A0A370QF76_9FLAO</name>
<reference evidence="8 9" key="1">
    <citation type="submission" date="2018-07" db="EMBL/GenBank/DDBJ databases">
        <title>Genomic Encyclopedia of Type Strains, Phase IV (KMG-IV): sequencing the most valuable type-strain genomes for metagenomic binning, comparative biology and taxonomic classification.</title>
        <authorList>
            <person name="Goeker M."/>
        </authorList>
    </citation>
    <scope>NUCLEOTIDE SEQUENCE [LARGE SCALE GENOMIC DNA]</scope>
    <source>
        <strain evidence="8 9">DSM 101478</strain>
    </source>
</reference>
<dbReference type="PRINTS" id="PR00344">
    <property type="entry name" value="BCTRLSENSOR"/>
</dbReference>
<dbReference type="EMBL" id="QRAO01000002">
    <property type="protein sequence ID" value="RDK87024.1"/>
    <property type="molecule type" value="Genomic_DNA"/>
</dbReference>
<gene>
    <name evidence="8" type="ORF">C8D94_102202</name>
</gene>
<dbReference type="SUPFAM" id="SSF47384">
    <property type="entry name" value="Homodimeric domain of signal transducing histidine kinase"/>
    <property type="match status" value="1"/>
</dbReference>